<protein>
    <recommendedName>
        <fullName evidence="3">4Fe-4S Wbl-type domain-containing protein</fullName>
    </recommendedName>
</protein>
<sequence length="109" mass="11283">MSNWETMRAVLAGIPALPGARCKGQADLYERTVGEHHMTGRITTTELDDARSAALRLCAACPARNPCEVWLDALPAARRPAGVVAGLVITAGGVPSSTGTPSTAGGRRT</sequence>
<comment type="caution">
    <text evidence="1">The sequence shown here is derived from an EMBL/GenBank/DDBJ whole genome shotgun (WGS) entry which is preliminary data.</text>
</comment>
<evidence type="ECO:0000313" key="2">
    <source>
        <dbReference type="Proteomes" id="UP000051677"/>
    </source>
</evidence>
<organism evidence="1 2">
    <name type="scientific">Mycobacterium gordonae</name>
    <dbReference type="NCBI Taxonomy" id="1778"/>
    <lineage>
        <taxon>Bacteria</taxon>
        <taxon>Bacillati</taxon>
        <taxon>Actinomycetota</taxon>
        <taxon>Actinomycetes</taxon>
        <taxon>Mycobacteriales</taxon>
        <taxon>Mycobacteriaceae</taxon>
        <taxon>Mycobacterium</taxon>
    </lineage>
</organism>
<dbReference type="OrthoDB" id="4428041at2"/>
<name>A0A0Q2RLV2_MYCGO</name>
<evidence type="ECO:0008006" key="3">
    <source>
        <dbReference type="Google" id="ProtNLM"/>
    </source>
</evidence>
<dbReference type="AlphaFoldDB" id="A0A0Q2RLV2"/>
<dbReference type="RefSeq" id="WP_055580685.1">
    <property type="nucleotide sequence ID" value="NZ_LKTM01000351.1"/>
</dbReference>
<accession>A0A0Q2RLV2</accession>
<proteinExistence type="predicted"/>
<gene>
    <name evidence="1" type="ORF">AO501_09835</name>
</gene>
<evidence type="ECO:0000313" key="1">
    <source>
        <dbReference type="EMBL" id="KQH76371.1"/>
    </source>
</evidence>
<dbReference type="Proteomes" id="UP000051677">
    <property type="component" value="Unassembled WGS sequence"/>
</dbReference>
<dbReference type="EMBL" id="LKTM01000351">
    <property type="protein sequence ID" value="KQH76371.1"/>
    <property type="molecule type" value="Genomic_DNA"/>
</dbReference>
<reference evidence="1 2" key="1">
    <citation type="submission" date="2015-10" db="EMBL/GenBank/DDBJ databases">
        <title>Mycobacterium gordonae draft genome assembly.</title>
        <authorList>
            <person name="Ustinova V."/>
            <person name="Smirnova T."/>
            <person name="Blagodatskikh K."/>
            <person name="Varlamov D."/>
            <person name="Larionova E."/>
            <person name="Chernousova L."/>
        </authorList>
    </citation>
    <scope>NUCLEOTIDE SEQUENCE [LARGE SCALE GENOMIC DNA]</scope>
    <source>
        <strain evidence="1 2">CTRI 14-8773</strain>
    </source>
</reference>